<protein>
    <submittedName>
        <fullName evidence="1">Uncharacterized protein</fullName>
    </submittedName>
</protein>
<proteinExistence type="predicted"/>
<evidence type="ECO:0000313" key="2">
    <source>
        <dbReference type="Proteomes" id="UP000192343"/>
    </source>
</evidence>
<accession>A0A1Y1S055</accession>
<name>A0A1Y1S055_9SPIO</name>
<evidence type="ECO:0000313" key="1">
    <source>
        <dbReference type="EMBL" id="ORC36531.1"/>
    </source>
</evidence>
<dbReference type="AlphaFoldDB" id="A0A1Y1S055"/>
<reference evidence="1 2" key="1">
    <citation type="submission" date="2017-03" db="EMBL/GenBank/DDBJ databases">
        <title>Draft Genome sequence of Marispirochaeta sp. strain JC444.</title>
        <authorList>
            <person name="Shivani Y."/>
            <person name="Subhash Y."/>
            <person name="Sasikala C."/>
            <person name="Ramana C."/>
        </authorList>
    </citation>
    <scope>NUCLEOTIDE SEQUENCE [LARGE SCALE GENOMIC DNA]</scope>
    <source>
        <strain evidence="1 2">JC444</strain>
    </source>
</reference>
<organism evidence="1 2">
    <name type="scientific">Marispirochaeta aestuarii</name>
    <dbReference type="NCBI Taxonomy" id="1963862"/>
    <lineage>
        <taxon>Bacteria</taxon>
        <taxon>Pseudomonadati</taxon>
        <taxon>Spirochaetota</taxon>
        <taxon>Spirochaetia</taxon>
        <taxon>Spirochaetales</taxon>
        <taxon>Spirochaetaceae</taxon>
        <taxon>Marispirochaeta</taxon>
    </lineage>
</organism>
<comment type="caution">
    <text evidence="1">The sequence shown here is derived from an EMBL/GenBank/DDBJ whole genome shotgun (WGS) entry which is preliminary data.</text>
</comment>
<dbReference type="Proteomes" id="UP000192343">
    <property type="component" value="Unassembled WGS sequence"/>
</dbReference>
<gene>
    <name evidence="1" type="ORF">B4O97_05520</name>
</gene>
<dbReference type="EMBL" id="MWQY01000005">
    <property type="protein sequence ID" value="ORC36531.1"/>
    <property type="molecule type" value="Genomic_DNA"/>
</dbReference>
<keyword evidence="2" id="KW-1185">Reference proteome</keyword>
<sequence>MNFARDVSMMCTVDTTVNTIPVRYTDSRINEMIRSLSSESLVLPQHFNQNEEFFLKLPEEIEVPGIPIHHDIRRSTPKEEYLAPVRQVIEALLPLIPGFFHETSYYFDASEVLRPCFFQVFRLNKLSFLYLGRLDLSFRTHDGEMIDHGGNDRTPRYRTRNIYLDCDLIPLDEILLDERRVTGFIVRQIISQTWIGETGRGYFVQGIWIDHELTKFFSRLFIPRETSLYPYYPFTCKYRSLCHALLDPDPEGRRRGVPRLKRALEFIEPEIEEIQNHLKKESFSPELPIFTSLKERIPPVWNGLWKEIRFKRYLNEHDMKEFVLESAT</sequence>